<gene>
    <name evidence="1" type="ORF">L9F63_024157</name>
</gene>
<name>A0AAD7ZHS1_DIPPU</name>
<keyword evidence="2" id="KW-1185">Reference proteome</keyword>
<evidence type="ECO:0000313" key="1">
    <source>
        <dbReference type="EMBL" id="KAJ9580666.1"/>
    </source>
</evidence>
<reference evidence="1" key="2">
    <citation type="submission" date="2023-05" db="EMBL/GenBank/DDBJ databases">
        <authorList>
            <person name="Fouks B."/>
        </authorList>
    </citation>
    <scope>NUCLEOTIDE SEQUENCE</scope>
    <source>
        <strain evidence="1">Stay&amp;Tobe</strain>
        <tissue evidence="1">Testes</tissue>
    </source>
</reference>
<evidence type="ECO:0000313" key="2">
    <source>
        <dbReference type="Proteomes" id="UP001233999"/>
    </source>
</evidence>
<dbReference type="AlphaFoldDB" id="A0AAD7ZHS1"/>
<dbReference type="EMBL" id="JASPKZ010008217">
    <property type="protein sequence ID" value="KAJ9580666.1"/>
    <property type="molecule type" value="Genomic_DNA"/>
</dbReference>
<proteinExistence type="predicted"/>
<organism evidence="1 2">
    <name type="scientific">Diploptera punctata</name>
    <name type="common">Pacific beetle cockroach</name>
    <dbReference type="NCBI Taxonomy" id="6984"/>
    <lineage>
        <taxon>Eukaryota</taxon>
        <taxon>Metazoa</taxon>
        <taxon>Ecdysozoa</taxon>
        <taxon>Arthropoda</taxon>
        <taxon>Hexapoda</taxon>
        <taxon>Insecta</taxon>
        <taxon>Pterygota</taxon>
        <taxon>Neoptera</taxon>
        <taxon>Polyneoptera</taxon>
        <taxon>Dictyoptera</taxon>
        <taxon>Blattodea</taxon>
        <taxon>Blaberoidea</taxon>
        <taxon>Blaberidae</taxon>
        <taxon>Diplopterinae</taxon>
        <taxon>Diploptera</taxon>
    </lineage>
</organism>
<sequence length="56" mass="6328">VYKNPHCAICNGVPIEEVRCIKPTSGISSRTFQIRPPSLNIILNFVDFEEEIGIIR</sequence>
<protein>
    <submittedName>
        <fullName evidence="1">Uncharacterized protein</fullName>
    </submittedName>
</protein>
<dbReference type="Proteomes" id="UP001233999">
    <property type="component" value="Unassembled WGS sequence"/>
</dbReference>
<comment type="caution">
    <text evidence="1">The sequence shown here is derived from an EMBL/GenBank/DDBJ whole genome shotgun (WGS) entry which is preliminary data.</text>
</comment>
<feature type="non-terminal residue" evidence="1">
    <location>
        <position position="1"/>
    </location>
</feature>
<reference evidence="1" key="1">
    <citation type="journal article" date="2023" name="IScience">
        <title>Live-bearing cockroach genome reveals convergent evolutionary mechanisms linked to viviparity in insects and beyond.</title>
        <authorList>
            <person name="Fouks B."/>
            <person name="Harrison M.C."/>
            <person name="Mikhailova A.A."/>
            <person name="Marchal E."/>
            <person name="English S."/>
            <person name="Carruthers M."/>
            <person name="Jennings E.C."/>
            <person name="Chiamaka E.L."/>
            <person name="Frigard R.A."/>
            <person name="Pippel M."/>
            <person name="Attardo G.M."/>
            <person name="Benoit J.B."/>
            <person name="Bornberg-Bauer E."/>
            <person name="Tobe S.S."/>
        </authorList>
    </citation>
    <scope>NUCLEOTIDE SEQUENCE</scope>
    <source>
        <strain evidence="1">Stay&amp;Tobe</strain>
    </source>
</reference>
<accession>A0AAD7ZHS1</accession>